<comment type="caution">
    <text evidence="2">The sequence shown here is derived from an EMBL/GenBank/DDBJ whole genome shotgun (WGS) entry which is preliminary data.</text>
</comment>
<proteinExistence type="predicted"/>
<accession>A0ABD1YM84</accession>
<dbReference type="Pfam" id="PF13837">
    <property type="entry name" value="Myb_DNA-bind_4"/>
    <property type="match status" value="1"/>
</dbReference>
<sequence length="138" mass="15995">MVVALLECKKVDYDKAENAIGREAIVNSDAKWRRIQSLMREKGVNADIIQLRNKWESTIVSYKKVRDWNHGSSNEPYEALDRNQRKTKKLSKDFPAEWIELMDSFYGHHPSISPPYVAESLEDPNVDVNPNIIVDLHE</sequence>
<evidence type="ECO:0000313" key="2">
    <source>
        <dbReference type="EMBL" id="KAL2631688.1"/>
    </source>
</evidence>
<dbReference type="Gene3D" id="1.10.10.60">
    <property type="entry name" value="Homeodomain-like"/>
    <property type="match status" value="1"/>
</dbReference>
<gene>
    <name evidence="2" type="ORF">R1flu_016374</name>
</gene>
<dbReference type="AlphaFoldDB" id="A0ABD1YM84"/>
<dbReference type="EMBL" id="JBHFFA010000004">
    <property type="protein sequence ID" value="KAL2631688.1"/>
    <property type="molecule type" value="Genomic_DNA"/>
</dbReference>
<dbReference type="PANTHER" id="PTHR33492">
    <property type="entry name" value="OSJNBA0043A12.37 PROTEIN-RELATED"/>
    <property type="match status" value="1"/>
</dbReference>
<dbReference type="Proteomes" id="UP001605036">
    <property type="component" value="Unassembled WGS sequence"/>
</dbReference>
<dbReference type="InterPro" id="IPR044822">
    <property type="entry name" value="Myb_DNA-bind_4"/>
</dbReference>
<reference evidence="2 3" key="1">
    <citation type="submission" date="2024-09" db="EMBL/GenBank/DDBJ databases">
        <title>Chromosome-scale assembly of Riccia fluitans.</title>
        <authorList>
            <person name="Paukszto L."/>
            <person name="Sawicki J."/>
            <person name="Karawczyk K."/>
            <person name="Piernik-Szablinska J."/>
            <person name="Szczecinska M."/>
            <person name="Mazdziarz M."/>
        </authorList>
    </citation>
    <scope>NUCLEOTIDE SEQUENCE [LARGE SCALE GENOMIC DNA]</scope>
    <source>
        <strain evidence="2">Rf_01</strain>
        <tissue evidence="2">Aerial parts of the thallus</tissue>
    </source>
</reference>
<organism evidence="2 3">
    <name type="scientific">Riccia fluitans</name>
    <dbReference type="NCBI Taxonomy" id="41844"/>
    <lineage>
        <taxon>Eukaryota</taxon>
        <taxon>Viridiplantae</taxon>
        <taxon>Streptophyta</taxon>
        <taxon>Embryophyta</taxon>
        <taxon>Marchantiophyta</taxon>
        <taxon>Marchantiopsida</taxon>
        <taxon>Marchantiidae</taxon>
        <taxon>Marchantiales</taxon>
        <taxon>Ricciaceae</taxon>
        <taxon>Riccia</taxon>
    </lineage>
</organism>
<name>A0ABD1YM84_9MARC</name>
<evidence type="ECO:0000313" key="3">
    <source>
        <dbReference type="Proteomes" id="UP001605036"/>
    </source>
</evidence>
<dbReference type="PANTHER" id="PTHR33492:SF19">
    <property type="entry name" value="MYB-LIKE DOMAIN-CONTAINING PROTEIN"/>
    <property type="match status" value="1"/>
</dbReference>
<feature type="domain" description="Myb/SANT-like DNA-binding" evidence="1">
    <location>
        <begin position="26"/>
        <end position="81"/>
    </location>
</feature>
<protein>
    <recommendedName>
        <fullName evidence="1">Myb/SANT-like DNA-binding domain-containing protein</fullName>
    </recommendedName>
</protein>
<evidence type="ECO:0000259" key="1">
    <source>
        <dbReference type="Pfam" id="PF13837"/>
    </source>
</evidence>
<keyword evidence="3" id="KW-1185">Reference proteome</keyword>